<dbReference type="EMBL" id="OZ075129">
    <property type="protein sequence ID" value="CAL4962907.1"/>
    <property type="molecule type" value="Genomic_DNA"/>
</dbReference>
<evidence type="ECO:0000256" key="2">
    <source>
        <dbReference type="ARBA" id="ARBA00022946"/>
    </source>
</evidence>
<dbReference type="InterPro" id="IPR046960">
    <property type="entry name" value="PPR_At4g14850-like_plant"/>
</dbReference>
<keyword evidence="6" id="KW-1185">Reference proteome</keyword>
<feature type="repeat" description="PPR" evidence="3">
    <location>
        <begin position="49"/>
        <end position="83"/>
    </location>
</feature>
<feature type="repeat" description="PPR" evidence="3">
    <location>
        <begin position="116"/>
        <end position="154"/>
    </location>
</feature>
<evidence type="ECO:0000256" key="4">
    <source>
        <dbReference type="SAM" id="MobiDB-lite"/>
    </source>
</evidence>
<gene>
    <name evidence="5" type="ORF">URODEC1_LOCUS45901</name>
</gene>
<keyword evidence="2" id="KW-0809">Transit peptide</keyword>
<evidence type="ECO:0000313" key="5">
    <source>
        <dbReference type="EMBL" id="CAL4962907.1"/>
    </source>
</evidence>
<protein>
    <recommendedName>
        <fullName evidence="7">Pentatricopeptide repeat-containing protein</fullName>
    </recommendedName>
</protein>
<evidence type="ECO:0000256" key="3">
    <source>
        <dbReference type="PROSITE-ProRule" id="PRU00708"/>
    </source>
</evidence>
<dbReference type="Gene3D" id="1.25.40.10">
    <property type="entry name" value="Tetratricopeptide repeat domain"/>
    <property type="match status" value="4"/>
</dbReference>
<feature type="region of interest" description="Disordered" evidence="4">
    <location>
        <begin position="525"/>
        <end position="548"/>
    </location>
</feature>
<reference evidence="6" key="1">
    <citation type="submission" date="2024-06" db="EMBL/GenBank/DDBJ databases">
        <authorList>
            <person name="Ryan C."/>
        </authorList>
    </citation>
    <scope>NUCLEOTIDE SEQUENCE [LARGE SCALE GENOMIC DNA]</scope>
</reference>
<dbReference type="PROSITE" id="PS51375">
    <property type="entry name" value="PPR"/>
    <property type="match status" value="3"/>
</dbReference>
<dbReference type="Pfam" id="PF01535">
    <property type="entry name" value="PPR"/>
    <property type="match status" value="6"/>
</dbReference>
<reference evidence="5 6" key="2">
    <citation type="submission" date="2024-10" db="EMBL/GenBank/DDBJ databases">
        <authorList>
            <person name="Ryan C."/>
        </authorList>
    </citation>
    <scope>NUCLEOTIDE SEQUENCE [LARGE SCALE GENOMIC DNA]</scope>
</reference>
<dbReference type="NCBIfam" id="TIGR00756">
    <property type="entry name" value="PPR"/>
    <property type="match status" value="5"/>
</dbReference>
<dbReference type="PANTHER" id="PTHR47926">
    <property type="entry name" value="PENTATRICOPEPTIDE REPEAT-CONTAINING PROTEIN"/>
    <property type="match status" value="1"/>
</dbReference>
<proteinExistence type="predicted"/>
<dbReference type="InterPro" id="IPR002885">
    <property type="entry name" value="PPR_rpt"/>
</dbReference>
<evidence type="ECO:0000256" key="1">
    <source>
        <dbReference type="ARBA" id="ARBA00022737"/>
    </source>
</evidence>
<dbReference type="AlphaFoldDB" id="A0ABC8ZLK2"/>
<evidence type="ECO:0000313" key="6">
    <source>
        <dbReference type="Proteomes" id="UP001497457"/>
    </source>
</evidence>
<evidence type="ECO:0008006" key="7">
    <source>
        <dbReference type="Google" id="ProtNLM"/>
    </source>
</evidence>
<name>A0ABC8ZLK2_9POAL</name>
<dbReference type="Proteomes" id="UP001497457">
    <property type="component" value="Chromosome 19rd"/>
</dbReference>
<dbReference type="Pfam" id="PF12854">
    <property type="entry name" value="PPR_1"/>
    <property type="match status" value="1"/>
</dbReference>
<dbReference type="FunFam" id="1.25.40.10:FF:003119">
    <property type="entry name" value="Pentatricopeptide repeat-containing protein mitochondrial"/>
    <property type="match status" value="1"/>
</dbReference>
<feature type="repeat" description="PPR" evidence="3">
    <location>
        <begin position="223"/>
        <end position="257"/>
    </location>
</feature>
<organism evidence="5 6">
    <name type="scientific">Urochloa decumbens</name>
    <dbReference type="NCBI Taxonomy" id="240449"/>
    <lineage>
        <taxon>Eukaryota</taxon>
        <taxon>Viridiplantae</taxon>
        <taxon>Streptophyta</taxon>
        <taxon>Embryophyta</taxon>
        <taxon>Tracheophyta</taxon>
        <taxon>Spermatophyta</taxon>
        <taxon>Magnoliopsida</taxon>
        <taxon>Liliopsida</taxon>
        <taxon>Poales</taxon>
        <taxon>Poaceae</taxon>
        <taxon>PACMAD clade</taxon>
        <taxon>Panicoideae</taxon>
        <taxon>Panicodae</taxon>
        <taxon>Paniceae</taxon>
        <taxon>Melinidinae</taxon>
        <taxon>Urochloa</taxon>
    </lineage>
</organism>
<sequence length="548" mass="60050">MASRALVKAAQDLSHRSRLVLRTIEVTEAGRAGQAERALDLFEAMPIKNQVAWNAALAALVDAGRTDWALSFFQDMPRRNATSYTTMIGVLSRTGGAAAAARAQVLFEELPLDQHNVFTWTAMMSCHVRNGEPDKAAELFVALYGEFFARGMLPNAHTFSTLLKACVGIRSLAMALQLHAIIVKLMDEGSRHCFVWNALIDAHAKLGALSDAEKVFSGMQYRDICSWNIMMDGYSRHKLVNRALDLFRMTRRKDAFTWNIIISCLGENRLGEDALRLFIDLVRLDGHCSGSAKLNASIYTTVLHVCSVLALIAFGRQVHARTVKDGIGQTNVSVSNSLLSMYRSCGAMLDLEQVFEEMTVRDIISWNSVIQGLGQNGLGRQALAVAERALECKMYNSNTFIAILTSCSHAGLVTEGLGYFNSMTEKHGVEPTLDHYISVIDLLGRAGRLEEAYNLLRKMPLAPNAVAWRTLLHSCLAHKNSVIGSIAVQELRALQPDGGGGNYERLLQGSMADHTPGNYERLLQGSMADGGAGNEKSADHTPGCTWLT</sequence>
<dbReference type="PANTHER" id="PTHR47926:SF533">
    <property type="entry name" value="DYW DOMAIN-CONTAINING PROTEIN"/>
    <property type="match status" value="1"/>
</dbReference>
<dbReference type="Pfam" id="PF13041">
    <property type="entry name" value="PPR_2"/>
    <property type="match status" value="1"/>
</dbReference>
<accession>A0ABC8ZLK2</accession>
<keyword evidence="1" id="KW-0677">Repeat</keyword>
<dbReference type="FunFam" id="1.25.40.10:FF:000242">
    <property type="entry name" value="Pentatricopeptide repeat-containing protein"/>
    <property type="match status" value="1"/>
</dbReference>
<dbReference type="InterPro" id="IPR011990">
    <property type="entry name" value="TPR-like_helical_dom_sf"/>
</dbReference>